<dbReference type="OrthoDB" id="29023at2759"/>
<dbReference type="GO" id="GO:0036064">
    <property type="term" value="C:ciliary basal body"/>
    <property type="evidence" value="ECO:0007669"/>
    <property type="project" value="TreeGrafter"/>
</dbReference>
<feature type="transmembrane region" description="Helical" evidence="7">
    <location>
        <begin position="123"/>
        <end position="145"/>
    </location>
</feature>
<evidence type="ECO:0000256" key="7">
    <source>
        <dbReference type="SAM" id="Phobius"/>
    </source>
</evidence>
<feature type="region of interest" description="Disordered" evidence="6">
    <location>
        <begin position="528"/>
        <end position="549"/>
    </location>
</feature>
<evidence type="ECO:0000256" key="6">
    <source>
        <dbReference type="SAM" id="MobiDB-lite"/>
    </source>
</evidence>
<protein>
    <submittedName>
        <fullName evidence="8">Transmembrane anterior posterior transformation protein 1</fullName>
    </submittedName>
</protein>
<evidence type="ECO:0000256" key="4">
    <source>
        <dbReference type="ARBA" id="ARBA00022989"/>
    </source>
</evidence>
<dbReference type="Pfam" id="PF05346">
    <property type="entry name" value="DUF747"/>
    <property type="match status" value="1"/>
</dbReference>
<dbReference type="GO" id="GO:0045724">
    <property type="term" value="P:positive regulation of cilium assembly"/>
    <property type="evidence" value="ECO:0007669"/>
    <property type="project" value="TreeGrafter"/>
</dbReference>
<sequence length="574" mass="65875">MTTNAPEVENLTSMEDITEPEDAHFPKKPEKLSVFGYVTSELTRGYMLERDKVNFTERRQRVYTIMKTPRELEKFIVFGFFQLVDAFLFLFTFLPLRIVLALLKIITHPCGFLMPKSPKVLEPAQICDILKGIILLVSFFIINYIDTSMMYHLVRGQAIVKLYVFFNMLDMADRLFSSFGQDILDSLYWTAMEPRDKKRQHFGVIPHLLLAILYVIIHCLLILFQATVLNVAFNSHNKALLTIMMSNNFVEIKGSLFRKIDKELLYHISCSDVKERFHYTILLAVVFIRNMTEFNWNIEHVWVIIPDAVIVLCAELCVDWVKHAFILKFNEMPADIYHTYKVRLSEDMISNRQSRAYIDYSDMVARRMGFTPLPLACLLVRICTKSFKVTGTTGALVVFLLFLCLITFKILNSIILLGQATEMTADPGSKAPEDKSMYKDVPPSSPIHRSKSDQHLQISHTGEFSSTDTISADNQKEMDHSCGKTSRSKSETDITICASHEKQSSFQIETMSVSLNKNVTFSEGFVDPDKTTIDKTDSEGETVLSEKRYSSKHDEKIFPSFNFGEIKQRNVSKD</sequence>
<feature type="transmembrane region" description="Helical" evidence="7">
    <location>
        <begin position="202"/>
        <end position="224"/>
    </location>
</feature>
<keyword evidence="9" id="KW-1185">Reference proteome</keyword>
<keyword evidence="5 7" id="KW-0472">Membrane</keyword>
<dbReference type="InterPro" id="IPR008010">
    <property type="entry name" value="Tatp1"/>
</dbReference>
<feature type="compositionally biased region" description="Basic and acidic residues" evidence="6">
    <location>
        <begin position="474"/>
        <end position="487"/>
    </location>
</feature>
<feature type="transmembrane region" description="Helical" evidence="7">
    <location>
        <begin position="75"/>
        <end position="103"/>
    </location>
</feature>
<evidence type="ECO:0000256" key="1">
    <source>
        <dbReference type="ARBA" id="ARBA00004141"/>
    </source>
</evidence>
<dbReference type="AlphaFoldDB" id="A0A210QSL0"/>
<evidence type="ECO:0000313" key="9">
    <source>
        <dbReference type="Proteomes" id="UP000242188"/>
    </source>
</evidence>
<feature type="transmembrane region" description="Helical" evidence="7">
    <location>
        <begin position="395"/>
        <end position="417"/>
    </location>
</feature>
<dbReference type="STRING" id="6573.A0A210QSL0"/>
<organism evidence="8 9">
    <name type="scientific">Mizuhopecten yessoensis</name>
    <name type="common">Japanese scallop</name>
    <name type="synonym">Patinopecten yessoensis</name>
    <dbReference type="NCBI Taxonomy" id="6573"/>
    <lineage>
        <taxon>Eukaryota</taxon>
        <taxon>Metazoa</taxon>
        <taxon>Spiralia</taxon>
        <taxon>Lophotrochozoa</taxon>
        <taxon>Mollusca</taxon>
        <taxon>Bivalvia</taxon>
        <taxon>Autobranchia</taxon>
        <taxon>Pteriomorphia</taxon>
        <taxon>Pectinida</taxon>
        <taxon>Pectinoidea</taxon>
        <taxon>Pectinidae</taxon>
        <taxon>Mizuhopecten</taxon>
    </lineage>
</organism>
<evidence type="ECO:0000313" key="8">
    <source>
        <dbReference type="EMBL" id="OWF51710.1"/>
    </source>
</evidence>
<dbReference type="GO" id="GO:0005789">
    <property type="term" value="C:endoplasmic reticulum membrane"/>
    <property type="evidence" value="ECO:0007669"/>
    <property type="project" value="TreeGrafter"/>
</dbReference>
<gene>
    <name evidence="8" type="ORF">KP79_PYT16996</name>
</gene>
<keyword evidence="4 7" id="KW-1133">Transmembrane helix</keyword>
<dbReference type="PANTHER" id="PTHR13317">
    <property type="entry name" value="TRANSMEMBRANE ANTERIOR POSTERIOR TRANSFORMATION PROTEIN 1 HOMOLOG"/>
    <property type="match status" value="1"/>
</dbReference>
<feature type="compositionally biased region" description="Polar residues" evidence="6">
    <location>
        <begin position="455"/>
        <end position="473"/>
    </location>
</feature>
<comment type="similarity">
    <text evidence="2">Belongs to the TAPT1 family.</text>
</comment>
<evidence type="ECO:0000256" key="2">
    <source>
        <dbReference type="ARBA" id="ARBA00008803"/>
    </source>
</evidence>
<comment type="subcellular location">
    <subcellularLocation>
        <location evidence="1">Membrane</location>
        <topology evidence="1">Multi-pass membrane protein</topology>
    </subcellularLocation>
</comment>
<evidence type="ECO:0000256" key="5">
    <source>
        <dbReference type="ARBA" id="ARBA00023136"/>
    </source>
</evidence>
<dbReference type="Proteomes" id="UP000242188">
    <property type="component" value="Unassembled WGS sequence"/>
</dbReference>
<reference evidence="8 9" key="1">
    <citation type="journal article" date="2017" name="Nat. Ecol. Evol.">
        <title>Scallop genome provides insights into evolution of bilaterian karyotype and development.</title>
        <authorList>
            <person name="Wang S."/>
            <person name="Zhang J."/>
            <person name="Jiao W."/>
            <person name="Li J."/>
            <person name="Xun X."/>
            <person name="Sun Y."/>
            <person name="Guo X."/>
            <person name="Huan P."/>
            <person name="Dong B."/>
            <person name="Zhang L."/>
            <person name="Hu X."/>
            <person name="Sun X."/>
            <person name="Wang J."/>
            <person name="Zhao C."/>
            <person name="Wang Y."/>
            <person name="Wang D."/>
            <person name="Huang X."/>
            <person name="Wang R."/>
            <person name="Lv J."/>
            <person name="Li Y."/>
            <person name="Zhang Z."/>
            <person name="Liu B."/>
            <person name="Lu W."/>
            <person name="Hui Y."/>
            <person name="Liang J."/>
            <person name="Zhou Z."/>
            <person name="Hou R."/>
            <person name="Li X."/>
            <person name="Liu Y."/>
            <person name="Li H."/>
            <person name="Ning X."/>
            <person name="Lin Y."/>
            <person name="Zhao L."/>
            <person name="Xing Q."/>
            <person name="Dou J."/>
            <person name="Li Y."/>
            <person name="Mao J."/>
            <person name="Guo H."/>
            <person name="Dou H."/>
            <person name="Li T."/>
            <person name="Mu C."/>
            <person name="Jiang W."/>
            <person name="Fu Q."/>
            <person name="Fu X."/>
            <person name="Miao Y."/>
            <person name="Liu J."/>
            <person name="Yu Q."/>
            <person name="Li R."/>
            <person name="Liao H."/>
            <person name="Li X."/>
            <person name="Kong Y."/>
            <person name="Jiang Z."/>
            <person name="Chourrout D."/>
            <person name="Li R."/>
            <person name="Bao Z."/>
        </authorList>
    </citation>
    <scope>NUCLEOTIDE SEQUENCE [LARGE SCALE GENOMIC DNA]</scope>
    <source>
        <strain evidence="8 9">PY_sf001</strain>
    </source>
</reference>
<dbReference type="EMBL" id="NEDP02002114">
    <property type="protein sequence ID" value="OWF51710.1"/>
    <property type="molecule type" value="Genomic_DNA"/>
</dbReference>
<name>A0A210QSL0_MIZYE</name>
<evidence type="ECO:0000256" key="3">
    <source>
        <dbReference type="ARBA" id="ARBA00022692"/>
    </source>
</evidence>
<feature type="region of interest" description="Disordered" evidence="6">
    <location>
        <begin position="425"/>
        <end position="487"/>
    </location>
</feature>
<accession>A0A210QSL0</accession>
<dbReference type="PANTHER" id="PTHR13317:SF4">
    <property type="entry name" value="TRANSMEMBRANE ANTERIOR POSTERIOR TRANSFORMATION PROTEIN 1 HOMOLOG"/>
    <property type="match status" value="1"/>
</dbReference>
<proteinExistence type="inferred from homology"/>
<keyword evidence="3 7" id="KW-0812">Transmembrane</keyword>
<comment type="caution">
    <text evidence="8">The sequence shown here is derived from an EMBL/GenBank/DDBJ whole genome shotgun (WGS) entry which is preliminary data.</text>
</comment>